<dbReference type="GO" id="GO:0006302">
    <property type="term" value="P:double-strand break repair"/>
    <property type="evidence" value="ECO:0007669"/>
    <property type="project" value="TreeGrafter"/>
</dbReference>
<dbReference type="GO" id="GO:0070260">
    <property type="term" value="F:5'-tyrosyl-DNA phosphodiesterase activity"/>
    <property type="evidence" value="ECO:0007669"/>
    <property type="project" value="TreeGrafter"/>
</dbReference>
<evidence type="ECO:0000256" key="7">
    <source>
        <dbReference type="ARBA" id="ARBA00022801"/>
    </source>
</evidence>
<dbReference type="CDD" id="cd09080">
    <property type="entry name" value="TDP2"/>
    <property type="match status" value="1"/>
</dbReference>
<accession>A0A9P5XAQ0</accession>
<dbReference type="Proteomes" id="UP000807342">
    <property type="component" value="Unassembled WGS sequence"/>
</dbReference>
<dbReference type="OrthoDB" id="9975959at2759"/>
<dbReference type="EMBL" id="MU151241">
    <property type="protein sequence ID" value="KAF9446517.1"/>
    <property type="molecule type" value="Genomic_DNA"/>
</dbReference>
<dbReference type="InterPro" id="IPR036691">
    <property type="entry name" value="Endo/exonu/phosph_ase_sf"/>
</dbReference>
<evidence type="ECO:0000256" key="6">
    <source>
        <dbReference type="ARBA" id="ARBA00022763"/>
    </source>
</evidence>
<evidence type="ECO:0000256" key="4">
    <source>
        <dbReference type="ARBA" id="ARBA00022722"/>
    </source>
</evidence>
<evidence type="ECO:0000256" key="3">
    <source>
        <dbReference type="ARBA" id="ARBA00004322"/>
    </source>
</evidence>
<evidence type="ECO:0000256" key="8">
    <source>
        <dbReference type="ARBA" id="ARBA00022842"/>
    </source>
</evidence>
<dbReference type="AlphaFoldDB" id="A0A9P5XAQ0"/>
<dbReference type="GO" id="GO:0046872">
    <property type="term" value="F:metal ion binding"/>
    <property type="evidence" value="ECO:0007669"/>
    <property type="project" value="UniProtKB-KW"/>
</dbReference>
<name>A0A9P5XAQ0_9AGAR</name>
<keyword evidence="10" id="KW-0539">Nucleus</keyword>
<evidence type="ECO:0000256" key="10">
    <source>
        <dbReference type="ARBA" id="ARBA00023242"/>
    </source>
</evidence>
<reference evidence="12" key="1">
    <citation type="submission" date="2020-11" db="EMBL/GenBank/DDBJ databases">
        <authorList>
            <consortium name="DOE Joint Genome Institute"/>
            <person name="Ahrendt S."/>
            <person name="Riley R."/>
            <person name="Andreopoulos W."/>
            <person name="Labutti K."/>
            <person name="Pangilinan J."/>
            <person name="Ruiz-Duenas F.J."/>
            <person name="Barrasa J.M."/>
            <person name="Sanchez-Garcia M."/>
            <person name="Camarero S."/>
            <person name="Miyauchi S."/>
            <person name="Serrano A."/>
            <person name="Linde D."/>
            <person name="Babiker R."/>
            <person name="Drula E."/>
            <person name="Ayuso-Fernandez I."/>
            <person name="Pacheco R."/>
            <person name="Padilla G."/>
            <person name="Ferreira P."/>
            <person name="Barriuso J."/>
            <person name="Kellner H."/>
            <person name="Castanera R."/>
            <person name="Alfaro M."/>
            <person name="Ramirez L."/>
            <person name="Pisabarro A.G."/>
            <person name="Kuo A."/>
            <person name="Tritt A."/>
            <person name="Lipzen A."/>
            <person name="He G."/>
            <person name="Yan M."/>
            <person name="Ng V."/>
            <person name="Cullen D."/>
            <person name="Martin F."/>
            <person name="Rosso M.-N."/>
            <person name="Henrissat B."/>
            <person name="Hibbett D."/>
            <person name="Martinez A.T."/>
            <person name="Grigoriev I.V."/>
        </authorList>
    </citation>
    <scope>NUCLEOTIDE SEQUENCE</scope>
    <source>
        <strain evidence="12">MF-IS2</strain>
    </source>
</reference>
<dbReference type="InterPro" id="IPR005135">
    <property type="entry name" value="Endo/exonuclease/phosphatase"/>
</dbReference>
<proteinExistence type="predicted"/>
<evidence type="ECO:0000256" key="5">
    <source>
        <dbReference type="ARBA" id="ARBA00022723"/>
    </source>
</evidence>
<evidence type="ECO:0000313" key="13">
    <source>
        <dbReference type="Proteomes" id="UP000807342"/>
    </source>
</evidence>
<dbReference type="PANTHER" id="PTHR15822:SF4">
    <property type="entry name" value="TYROSYL-DNA PHOSPHODIESTERASE 2"/>
    <property type="match status" value="1"/>
</dbReference>
<dbReference type="GO" id="GO:0003697">
    <property type="term" value="F:single-stranded DNA binding"/>
    <property type="evidence" value="ECO:0007669"/>
    <property type="project" value="TreeGrafter"/>
</dbReference>
<evidence type="ECO:0000259" key="11">
    <source>
        <dbReference type="Pfam" id="PF03372"/>
    </source>
</evidence>
<dbReference type="Gene3D" id="3.60.10.10">
    <property type="entry name" value="Endonuclease/exonuclease/phosphatase"/>
    <property type="match status" value="1"/>
</dbReference>
<gene>
    <name evidence="12" type="ORF">P691DRAFT_794407</name>
</gene>
<dbReference type="GO" id="GO:0004518">
    <property type="term" value="F:nuclease activity"/>
    <property type="evidence" value="ECO:0007669"/>
    <property type="project" value="UniProtKB-KW"/>
</dbReference>
<keyword evidence="4" id="KW-0540">Nuclease</keyword>
<comment type="cofactor">
    <cofactor evidence="2">
        <name>Mg(2+)</name>
        <dbReference type="ChEBI" id="CHEBI:18420"/>
    </cofactor>
</comment>
<sequence length="314" mass="35430">MYSLALHLLNEVPNELFKFEVQRLYRYNEQDEDWLPLQLSHSPPPVHPSGTPTQFQVITWNIDFSTPLVEERTTAILDYIQNRLLSSSAPNNPTVILFQEVHPEAIEAMLSHSFIQNHYDMTDISNRHFSTSYGTVTLVPKCLTPFVSSVSRIPFENSGMGRDVLTVDFGLPFRSVTRRIRISNVHLESLRGHGDKARPEQLKFVSELLATVDGGLVAGDMNAIAPTDDRVPQTLGLIDCWEVMHPQAAEEEGHTWGYQPRGRYPAGRLDKVLVSGSLAPLSIGRLGVGQYIRWHGDNYWLSDHFGILAQIRTT</sequence>
<keyword evidence="7" id="KW-0378">Hydrolase</keyword>
<comment type="subcellular location">
    <subcellularLocation>
        <location evidence="3">Nucleus</location>
        <location evidence="3">PML body</location>
    </subcellularLocation>
</comment>
<evidence type="ECO:0000313" key="12">
    <source>
        <dbReference type="EMBL" id="KAF9446517.1"/>
    </source>
</evidence>
<feature type="domain" description="Endonuclease/exonuclease/phosphatase" evidence="11">
    <location>
        <begin position="58"/>
        <end position="304"/>
    </location>
</feature>
<dbReference type="GO" id="GO:0005737">
    <property type="term" value="C:cytoplasm"/>
    <property type="evidence" value="ECO:0007669"/>
    <property type="project" value="TreeGrafter"/>
</dbReference>
<dbReference type="InterPro" id="IPR051547">
    <property type="entry name" value="TDP2-like"/>
</dbReference>
<evidence type="ECO:0000256" key="2">
    <source>
        <dbReference type="ARBA" id="ARBA00001946"/>
    </source>
</evidence>
<dbReference type="SUPFAM" id="SSF56219">
    <property type="entry name" value="DNase I-like"/>
    <property type="match status" value="1"/>
</dbReference>
<keyword evidence="5" id="KW-0479">Metal-binding</keyword>
<keyword evidence="9" id="KW-0234">DNA repair</keyword>
<dbReference type="PANTHER" id="PTHR15822">
    <property type="entry name" value="TRAF AND TNF RECEPTOR-ASSOCIATED PROTEIN"/>
    <property type="match status" value="1"/>
</dbReference>
<keyword evidence="13" id="KW-1185">Reference proteome</keyword>
<comment type="cofactor">
    <cofactor evidence="1">
        <name>Mn(2+)</name>
        <dbReference type="ChEBI" id="CHEBI:29035"/>
    </cofactor>
</comment>
<organism evidence="12 13">
    <name type="scientific">Macrolepiota fuliginosa MF-IS2</name>
    <dbReference type="NCBI Taxonomy" id="1400762"/>
    <lineage>
        <taxon>Eukaryota</taxon>
        <taxon>Fungi</taxon>
        <taxon>Dikarya</taxon>
        <taxon>Basidiomycota</taxon>
        <taxon>Agaricomycotina</taxon>
        <taxon>Agaricomycetes</taxon>
        <taxon>Agaricomycetidae</taxon>
        <taxon>Agaricales</taxon>
        <taxon>Agaricineae</taxon>
        <taxon>Agaricaceae</taxon>
        <taxon>Macrolepiota</taxon>
    </lineage>
</organism>
<comment type="caution">
    <text evidence="12">The sequence shown here is derived from an EMBL/GenBank/DDBJ whole genome shotgun (WGS) entry which is preliminary data.</text>
</comment>
<evidence type="ECO:0000256" key="9">
    <source>
        <dbReference type="ARBA" id="ARBA00023204"/>
    </source>
</evidence>
<keyword evidence="6" id="KW-0227">DNA damage</keyword>
<evidence type="ECO:0000256" key="1">
    <source>
        <dbReference type="ARBA" id="ARBA00001936"/>
    </source>
</evidence>
<dbReference type="Pfam" id="PF03372">
    <property type="entry name" value="Exo_endo_phos"/>
    <property type="match status" value="1"/>
</dbReference>
<protein>
    <recommendedName>
        <fullName evidence="11">Endonuclease/exonuclease/phosphatase domain-containing protein</fullName>
    </recommendedName>
</protein>
<keyword evidence="8" id="KW-0460">Magnesium</keyword>